<feature type="domain" description="BLUF" evidence="1">
    <location>
        <begin position="5"/>
        <end position="95"/>
    </location>
</feature>
<reference evidence="2" key="1">
    <citation type="submission" date="2015-04" db="EMBL/GenBank/DDBJ databases">
        <authorList>
            <person name="Syromyatnikov M.Y."/>
            <person name="Popov V.N."/>
        </authorList>
    </citation>
    <scope>NUCLEOTIDE SEQUENCE</scope>
    <source>
        <strain evidence="2">MO-1</strain>
    </source>
</reference>
<dbReference type="GO" id="GO:0071949">
    <property type="term" value="F:FAD binding"/>
    <property type="evidence" value="ECO:0007669"/>
    <property type="project" value="InterPro"/>
</dbReference>
<dbReference type="GO" id="GO:0009882">
    <property type="term" value="F:blue light photoreceptor activity"/>
    <property type="evidence" value="ECO:0007669"/>
    <property type="project" value="InterPro"/>
</dbReference>
<dbReference type="SUPFAM" id="SSF54975">
    <property type="entry name" value="Acylphosphatase/BLUF domain-like"/>
    <property type="match status" value="1"/>
</dbReference>
<dbReference type="Pfam" id="PF04940">
    <property type="entry name" value="BLUF"/>
    <property type="match status" value="1"/>
</dbReference>
<organism evidence="2">
    <name type="scientific">Magnetococcus massalia (strain MO-1)</name>
    <dbReference type="NCBI Taxonomy" id="451514"/>
    <lineage>
        <taxon>Bacteria</taxon>
        <taxon>Pseudomonadati</taxon>
        <taxon>Pseudomonadota</taxon>
        <taxon>Magnetococcia</taxon>
        <taxon>Magnetococcales</taxon>
        <taxon>Magnetococcaceae</taxon>
        <taxon>Magnetococcus</taxon>
    </lineage>
</organism>
<gene>
    <name evidence="2" type="ORF">MAGMO_1072</name>
</gene>
<dbReference type="SMART" id="SM01034">
    <property type="entry name" value="BLUF"/>
    <property type="match status" value="1"/>
</dbReference>
<protein>
    <submittedName>
        <fullName evidence="2">Putative BLUF domain protein</fullName>
    </submittedName>
</protein>
<name>A0A1S7LHI6_MAGMO</name>
<dbReference type="PROSITE" id="PS50925">
    <property type="entry name" value="BLUF"/>
    <property type="match status" value="1"/>
</dbReference>
<dbReference type="AlphaFoldDB" id="A0A1S7LHI6"/>
<dbReference type="Gene3D" id="3.30.70.100">
    <property type="match status" value="1"/>
</dbReference>
<dbReference type="InterPro" id="IPR036046">
    <property type="entry name" value="Acylphosphatase-like_dom_sf"/>
</dbReference>
<evidence type="ECO:0000313" key="2">
    <source>
        <dbReference type="EMBL" id="CRH05266.1"/>
    </source>
</evidence>
<evidence type="ECO:0000259" key="1">
    <source>
        <dbReference type="PROSITE" id="PS50925"/>
    </source>
</evidence>
<proteinExistence type="predicted"/>
<dbReference type="EMBL" id="LO017727">
    <property type="protein sequence ID" value="CRH05266.1"/>
    <property type="molecule type" value="Genomic_DNA"/>
</dbReference>
<accession>A0A1S7LHI6</accession>
<sequence length="138" mass="15932">MSENLCRLAYVSQVKSLDHKTLHEILQVSRRHNQELQITGALFYHNALFFQLLEGPQGRVEKLFDTISADTRHENCQRLLLEPIEDRSFGNWYMGHASIERMSPAEQRDYGEKSHAEVIAMESAELNGFIACLLRNLD</sequence>
<dbReference type="InterPro" id="IPR007024">
    <property type="entry name" value="BLUF_domain"/>
</dbReference>